<reference evidence="1 2" key="1">
    <citation type="submission" date="2012-04" db="EMBL/GenBank/DDBJ databases">
        <authorList>
            <person name="Harkins D.M."/>
            <person name="Madupu R."/>
            <person name="Durkin A.S."/>
            <person name="Torralba M."/>
            <person name="Methe B."/>
            <person name="Sutton G.G."/>
            <person name="Nelson K.E."/>
        </authorList>
    </citation>
    <scope>NUCLEOTIDE SEQUENCE [LARGE SCALE GENOMIC DNA]</scope>
    <source>
        <strain evidence="1 2">VK64</strain>
    </source>
</reference>
<dbReference type="EMBL" id="AJMT01000088">
    <property type="protein sequence ID" value="EIG29062.1"/>
    <property type="molecule type" value="Genomic_DNA"/>
</dbReference>
<evidence type="ECO:0000313" key="2">
    <source>
        <dbReference type="Proteomes" id="UP000004473"/>
    </source>
</evidence>
<dbReference type="Proteomes" id="UP000004473">
    <property type="component" value="Unassembled WGS sequence"/>
</dbReference>
<name>I2NTA1_NEISI</name>
<organism evidence="1 2">
    <name type="scientific">Neisseria sicca VK64</name>
    <dbReference type="NCBI Taxonomy" id="1095748"/>
    <lineage>
        <taxon>Bacteria</taxon>
        <taxon>Pseudomonadati</taxon>
        <taxon>Pseudomonadota</taxon>
        <taxon>Betaproteobacteria</taxon>
        <taxon>Neisseriales</taxon>
        <taxon>Neisseriaceae</taxon>
        <taxon>Neisseria</taxon>
    </lineage>
</organism>
<accession>I2NTA1</accession>
<evidence type="ECO:0000313" key="1">
    <source>
        <dbReference type="EMBL" id="EIG29062.1"/>
    </source>
</evidence>
<sequence length="41" mass="4821">MDWTRGRLKTVADFQTTSATNKICNNDTLKNQKTFNFIRNK</sequence>
<proteinExistence type="predicted"/>
<protein>
    <submittedName>
        <fullName evidence="1">Uncharacterized protein</fullName>
    </submittedName>
</protein>
<dbReference type="AlphaFoldDB" id="I2NTA1"/>
<dbReference type="PATRIC" id="fig|1095748.3.peg.1217"/>
<gene>
    <name evidence="1" type="ORF">HMPREF1051_3217</name>
</gene>
<comment type="caution">
    <text evidence="1">The sequence shown here is derived from an EMBL/GenBank/DDBJ whole genome shotgun (WGS) entry which is preliminary data.</text>
</comment>